<comment type="caution">
    <text evidence="1">The sequence shown here is derived from an EMBL/GenBank/DDBJ whole genome shotgun (WGS) entry which is preliminary data.</text>
</comment>
<protein>
    <submittedName>
        <fullName evidence="1">Uncharacterized protein</fullName>
    </submittedName>
</protein>
<accession>A0ABW4RT92</accession>
<evidence type="ECO:0000313" key="1">
    <source>
        <dbReference type="EMBL" id="MFD1889050.1"/>
    </source>
</evidence>
<evidence type="ECO:0000313" key="2">
    <source>
        <dbReference type="Proteomes" id="UP001597326"/>
    </source>
</evidence>
<dbReference type="EMBL" id="JBHUFZ010000005">
    <property type="protein sequence ID" value="MFD1889050.1"/>
    <property type="molecule type" value="Genomic_DNA"/>
</dbReference>
<name>A0ABW4RT92_9ACTN</name>
<gene>
    <name evidence="1" type="ORF">ACFSCS_02480</name>
</gene>
<keyword evidence="2" id="KW-1185">Reference proteome</keyword>
<organism evidence="1 2">
    <name type="scientific">Luteococcus peritonei</name>
    <dbReference type="NCBI Taxonomy" id="88874"/>
    <lineage>
        <taxon>Bacteria</taxon>
        <taxon>Bacillati</taxon>
        <taxon>Actinomycetota</taxon>
        <taxon>Actinomycetes</taxon>
        <taxon>Propionibacteriales</taxon>
        <taxon>Propionibacteriaceae</taxon>
        <taxon>Luteococcus</taxon>
    </lineage>
</organism>
<dbReference type="Proteomes" id="UP001597326">
    <property type="component" value="Unassembled WGS sequence"/>
</dbReference>
<dbReference type="RefSeq" id="WP_343874861.1">
    <property type="nucleotide sequence ID" value="NZ_BAAAIX010000028.1"/>
</dbReference>
<sequence>MGWLLLWCGIGLLNLVVLAGCLWNLWRKGRALVAELSAQGRTLGELSELLGQVQLQSRSDDGLR</sequence>
<proteinExistence type="predicted"/>
<reference evidence="2" key="1">
    <citation type="journal article" date="2019" name="Int. J. Syst. Evol. Microbiol.">
        <title>The Global Catalogue of Microorganisms (GCM) 10K type strain sequencing project: providing services to taxonomists for standard genome sequencing and annotation.</title>
        <authorList>
            <consortium name="The Broad Institute Genomics Platform"/>
            <consortium name="The Broad Institute Genome Sequencing Center for Infectious Disease"/>
            <person name="Wu L."/>
            <person name="Ma J."/>
        </authorList>
    </citation>
    <scope>NUCLEOTIDE SEQUENCE [LARGE SCALE GENOMIC DNA]</scope>
    <source>
        <strain evidence="2">CAIM 431</strain>
    </source>
</reference>